<proteinExistence type="predicted"/>
<evidence type="ECO:0008006" key="3">
    <source>
        <dbReference type="Google" id="ProtNLM"/>
    </source>
</evidence>
<name>A0A6M1SH85_9HYPH</name>
<dbReference type="SUPFAM" id="SSF52540">
    <property type="entry name" value="P-loop containing nucleoside triphosphate hydrolases"/>
    <property type="match status" value="1"/>
</dbReference>
<comment type="caution">
    <text evidence="1">The sequence shown here is derived from an EMBL/GenBank/DDBJ whole genome shotgun (WGS) entry which is preliminary data.</text>
</comment>
<reference evidence="1 2" key="2">
    <citation type="submission" date="2020-03" db="EMBL/GenBank/DDBJ databases">
        <title>Devosia chinhatensis sp. nov., isolated from a hexachlorocyclohexane (HCH) dump site in India.</title>
        <authorList>
            <person name="Kumar M."/>
            <person name="Lal R."/>
        </authorList>
    </citation>
    <scope>NUCLEOTIDE SEQUENCE [LARGE SCALE GENOMIC DNA]</scope>
    <source>
        <strain evidence="1 2">H239</strain>
    </source>
</reference>
<keyword evidence="2" id="KW-1185">Reference proteome</keyword>
<dbReference type="RefSeq" id="WP_164535060.1">
    <property type="nucleotide sequence ID" value="NZ_JAALFG010000003.1"/>
</dbReference>
<dbReference type="Proteomes" id="UP000474802">
    <property type="component" value="Unassembled WGS sequence"/>
</dbReference>
<dbReference type="EMBL" id="JAALFG010000003">
    <property type="protein sequence ID" value="NGP18817.1"/>
    <property type="molecule type" value="Genomic_DNA"/>
</dbReference>
<accession>A0A6M1SH85</accession>
<protein>
    <recommendedName>
        <fullName evidence="3">AAA domain-containing protein</fullName>
    </recommendedName>
</protein>
<dbReference type="Gene3D" id="3.40.50.300">
    <property type="entry name" value="P-loop containing nucleotide triphosphate hydrolases"/>
    <property type="match status" value="1"/>
</dbReference>
<dbReference type="AlphaFoldDB" id="A0A6M1SH85"/>
<sequence>MTLRVNFTHEDKAAKGLRSFREPQAAPEPPVYFTAREAVAMFPRLLLLGERGAGKTVFAKALAAETKAHYVDLAKGLNLPGMGALVLDGLDRIDAAALPKLLEEIGERPVVLLGDGAVVKGWRLPSDIAVHSLMPLDAAERADFLAEAEIASPAALGDAAGNFALLPWR</sequence>
<evidence type="ECO:0000313" key="2">
    <source>
        <dbReference type="Proteomes" id="UP000474802"/>
    </source>
</evidence>
<reference evidence="1 2" key="1">
    <citation type="submission" date="2020-02" db="EMBL/GenBank/DDBJ databases">
        <authorList>
            <person name="Khan S.A."/>
            <person name="Jeon C.O."/>
            <person name="Chun B.H."/>
        </authorList>
    </citation>
    <scope>NUCLEOTIDE SEQUENCE [LARGE SCALE GENOMIC DNA]</scope>
    <source>
        <strain evidence="1 2">H239</strain>
    </source>
</reference>
<evidence type="ECO:0000313" key="1">
    <source>
        <dbReference type="EMBL" id="NGP18817.1"/>
    </source>
</evidence>
<dbReference type="InterPro" id="IPR027417">
    <property type="entry name" value="P-loop_NTPase"/>
</dbReference>
<organism evidence="1 2">
    <name type="scientific">Devosia aurantiaca</name>
    <dbReference type="NCBI Taxonomy" id="2714858"/>
    <lineage>
        <taxon>Bacteria</taxon>
        <taxon>Pseudomonadati</taxon>
        <taxon>Pseudomonadota</taxon>
        <taxon>Alphaproteobacteria</taxon>
        <taxon>Hyphomicrobiales</taxon>
        <taxon>Devosiaceae</taxon>
        <taxon>Devosia</taxon>
    </lineage>
</organism>
<gene>
    <name evidence="1" type="ORF">G5575_15160</name>
</gene>